<gene>
    <name evidence="2" type="ORF">CcCBS67573_g02938</name>
</gene>
<dbReference type="EMBL" id="QEAP01000068">
    <property type="protein sequence ID" value="TPX75782.1"/>
    <property type="molecule type" value="Genomic_DNA"/>
</dbReference>
<dbReference type="Proteomes" id="UP000320333">
    <property type="component" value="Unassembled WGS sequence"/>
</dbReference>
<feature type="region of interest" description="Disordered" evidence="1">
    <location>
        <begin position="1"/>
        <end position="41"/>
    </location>
</feature>
<accession>A0A507FHU5</accession>
<comment type="caution">
    <text evidence="2">The sequence shown here is derived from an EMBL/GenBank/DDBJ whole genome shotgun (WGS) entry which is preliminary data.</text>
</comment>
<dbReference type="OrthoDB" id="2106145at2759"/>
<feature type="compositionally biased region" description="Low complexity" evidence="1">
    <location>
        <begin position="15"/>
        <end position="31"/>
    </location>
</feature>
<reference evidence="2 3" key="1">
    <citation type="journal article" date="2019" name="Sci. Rep.">
        <title>Comparative genomics of chytrid fungi reveal insights into the obligate biotrophic and pathogenic lifestyle of Synchytrium endobioticum.</title>
        <authorList>
            <person name="van de Vossenberg B.T.L.H."/>
            <person name="Warris S."/>
            <person name="Nguyen H.D.T."/>
            <person name="van Gent-Pelzer M.P.E."/>
            <person name="Joly D.L."/>
            <person name="van de Geest H.C."/>
            <person name="Bonants P.J.M."/>
            <person name="Smith D.S."/>
            <person name="Levesque C.A."/>
            <person name="van der Lee T.A.J."/>
        </authorList>
    </citation>
    <scope>NUCLEOTIDE SEQUENCE [LARGE SCALE GENOMIC DNA]</scope>
    <source>
        <strain evidence="2 3">CBS 675.73</strain>
    </source>
</reference>
<evidence type="ECO:0000313" key="2">
    <source>
        <dbReference type="EMBL" id="TPX75782.1"/>
    </source>
</evidence>
<dbReference type="AlphaFoldDB" id="A0A507FHU5"/>
<feature type="region of interest" description="Disordered" evidence="1">
    <location>
        <begin position="256"/>
        <end position="283"/>
    </location>
</feature>
<evidence type="ECO:0000313" key="3">
    <source>
        <dbReference type="Proteomes" id="UP000320333"/>
    </source>
</evidence>
<organism evidence="2 3">
    <name type="scientific">Chytriomyces confervae</name>
    <dbReference type="NCBI Taxonomy" id="246404"/>
    <lineage>
        <taxon>Eukaryota</taxon>
        <taxon>Fungi</taxon>
        <taxon>Fungi incertae sedis</taxon>
        <taxon>Chytridiomycota</taxon>
        <taxon>Chytridiomycota incertae sedis</taxon>
        <taxon>Chytridiomycetes</taxon>
        <taxon>Chytridiales</taxon>
        <taxon>Chytriomycetaceae</taxon>
        <taxon>Chytriomyces</taxon>
    </lineage>
</organism>
<keyword evidence="3" id="KW-1185">Reference proteome</keyword>
<name>A0A507FHU5_9FUNG</name>
<protein>
    <submittedName>
        <fullName evidence="2">Uncharacterized protein</fullName>
    </submittedName>
</protein>
<sequence>MDEERDIDTLTDAYSDVGDSGRSSSGLDQGSTNQPYGYSPGAGDIWADMSAQQLAQAHPNWESWTASPATSGAAAEYVASVRVKLMEGNHSNLAKCLVDPKEARALSAAQGITPDAGFWLIPPLRAPADVRLFSCGDRCVEAGTTIMIPEHKVGYPAAKGSIVTVRKGEFYGVGVLNTTVFDNHVRNGLTCCTKELVMLRSVKNQPTMKSSSLNSVQDLADAISSVSYPQQSNASPESVARKEKMLLGKPFGPAVLMAGPLRRPSPNGQMTSSGSLKKPPSQLYLQKTSSEKYLGTADALKSKKSNGWVRNSVTPRKE</sequence>
<proteinExistence type="predicted"/>
<evidence type="ECO:0000256" key="1">
    <source>
        <dbReference type="SAM" id="MobiDB-lite"/>
    </source>
</evidence>
<feature type="compositionally biased region" description="Polar residues" evidence="1">
    <location>
        <begin position="266"/>
        <end position="275"/>
    </location>
</feature>